<proteinExistence type="predicted"/>
<dbReference type="Proteomes" id="UP000765509">
    <property type="component" value="Unassembled WGS sequence"/>
</dbReference>
<dbReference type="AlphaFoldDB" id="A0A9Q3GY96"/>
<dbReference type="EMBL" id="AVOT02007647">
    <property type="protein sequence ID" value="MBW0484361.1"/>
    <property type="molecule type" value="Genomic_DNA"/>
</dbReference>
<accession>A0A9Q3GY96</accession>
<protein>
    <submittedName>
        <fullName evidence="1">Uncharacterized protein</fullName>
    </submittedName>
</protein>
<sequence>MHQLASATVANHLCQWPMLLMLYPRHAFTPTIADLQSPTVMLPHACASLSAPYHAYTPAVPFPYRYVSLPATPCLHSTILMLPHAHLIPSTSYHAYAPAAPYRYASPQHPMSALKYPYATTNLPHSSLCLP</sequence>
<evidence type="ECO:0000313" key="2">
    <source>
        <dbReference type="Proteomes" id="UP000765509"/>
    </source>
</evidence>
<keyword evidence="2" id="KW-1185">Reference proteome</keyword>
<comment type="caution">
    <text evidence="1">The sequence shown here is derived from an EMBL/GenBank/DDBJ whole genome shotgun (WGS) entry which is preliminary data.</text>
</comment>
<gene>
    <name evidence="1" type="ORF">O181_024076</name>
</gene>
<name>A0A9Q3GY96_9BASI</name>
<organism evidence="1 2">
    <name type="scientific">Austropuccinia psidii MF-1</name>
    <dbReference type="NCBI Taxonomy" id="1389203"/>
    <lineage>
        <taxon>Eukaryota</taxon>
        <taxon>Fungi</taxon>
        <taxon>Dikarya</taxon>
        <taxon>Basidiomycota</taxon>
        <taxon>Pucciniomycotina</taxon>
        <taxon>Pucciniomycetes</taxon>
        <taxon>Pucciniales</taxon>
        <taxon>Sphaerophragmiaceae</taxon>
        <taxon>Austropuccinia</taxon>
    </lineage>
</organism>
<evidence type="ECO:0000313" key="1">
    <source>
        <dbReference type="EMBL" id="MBW0484361.1"/>
    </source>
</evidence>
<reference evidence="1" key="1">
    <citation type="submission" date="2021-03" db="EMBL/GenBank/DDBJ databases">
        <title>Draft genome sequence of rust myrtle Austropuccinia psidii MF-1, a brazilian biotype.</title>
        <authorList>
            <person name="Quecine M.C."/>
            <person name="Pachon D.M.R."/>
            <person name="Bonatelli M.L."/>
            <person name="Correr F.H."/>
            <person name="Franceschini L.M."/>
            <person name="Leite T.F."/>
            <person name="Margarido G.R.A."/>
            <person name="Almeida C.A."/>
            <person name="Ferrarezi J.A."/>
            <person name="Labate C.A."/>
        </authorList>
    </citation>
    <scope>NUCLEOTIDE SEQUENCE</scope>
    <source>
        <strain evidence="1">MF-1</strain>
    </source>
</reference>